<dbReference type="Proteomes" id="UP000290637">
    <property type="component" value="Chromosome"/>
</dbReference>
<reference evidence="2 3" key="1">
    <citation type="submission" date="2019-02" db="EMBL/GenBank/DDBJ databases">
        <title>Draft Genome Sequences of Six Type Strains of the Genus Massilia.</title>
        <authorList>
            <person name="Miess H."/>
            <person name="Frediansyhah A."/>
            <person name="Gross H."/>
        </authorList>
    </citation>
    <scope>NUCLEOTIDE SEQUENCE [LARGE SCALE GENOMIC DNA]</scope>
    <source>
        <strain evidence="2 3">DSM 17473</strain>
    </source>
</reference>
<gene>
    <name evidence="2" type="ORF">EWM63_14280</name>
</gene>
<evidence type="ECO:0000313" key="2">
    <source>
        <dbReference type="EMBL" id="QBE64014.1"/>
    </source>
</evidence>
<dbReference type="EMBL" id="CP035913">
    <property type="protein sequence ID" value="QBE64014.1"/>
    <property type="molecule type" value="Genomic_DNA"/>
</dbReference>
<dbReference type="PANTHER" id="PTHR42923:SF34">
    <property type="entry name" value="AMINE OXIDASE DOMAIN-CONTAINING PROTEIN"/>
    <property type="match status" value="1"/>
</dbReference>
<dbReference type="PRINTS" id="PR00411">
    <property type="entry name" value="PNDRDTASEI"/>
</dbReference>
<dbReference type="OrthoDB" id="9816564at2"/>
<evidence type="ECO:0000259" key="1">
    <source>
        <dbReference type="Pfam" id="PF01593"/>
    </source>
</evidence>
<proteinExistence type="predicted"/>
<evidence type="ECO:0000313" key="3">
    <source>
        <dbReference type="Proteomes" id="UP000290637"/>
    </source>
</evidence>
<dbReference type="GO" id="GO:0016491">
    <property type="term" value="F:oxidoreductase activity"/>
    <property type="evidence" value="ECO:0007669"/>
    <property type="project" value="InterPro"/>
</dbReference>
<sequence length="422" mass="46935">MSMEYIDIVILGGGIAGLGAALKARELGRQAVIFEARDSAGGLLDNFTVDGFRFDHAVHLSFASEPEVRAIFDSTPYLTHPADSYCWDNGYWLKHPVQNNLFPLPPEERVALIKSFLARPNVLAGDDYDSWLRHQYGDAIAERYPLRYTVKYWAVPASHLSTEWVGNRMRRAELDEILFGALTGDTPNTYYTKEMRYPREGGYKAFIEPLIAQSDIRTGHRVTSIDTTSRTVHFANGRQVAYGTLVSTLPLPVLVQLVADAPGEVREAGTRLHATSIDLVSVGFDKPIVKDLWFYIYDEDILAARAYSPSVKSPDNAPPGCSSLQFEIYNYGTGTAHDAEKLKDNTVYALGKMGIAQPGDIVVLDHRRLPYGNVIFERGMEAHRATVRDWAAGAGIATCGRFGEWDYLWSNQSLLSGYRAIA</sequence>
<dbReference type="InterPro" id="IPR050464">
    <property type="entry name" value="Zeta_carotene_desat/Oxidored"/>
</dbReference>
<dbReference type="Gene3D" id="3.50.50.60">
    <property type="entry name" value="FAD/NAD(P)-binding domain"/>
    <property type="match status" value="1"/>
</dbReference>
<organism evidence="2 3">
    <name type="scientific">Pseudoduganella lutea</name>
    <dbReference type="NCBI Taxonomy" id="321985"/>
    <lineage>
        <taxon>Bacteria</taxon>
        <taxon>Pseudomonadati</taxon>
        <taxon>Pseudomonadota</taxon>
        <taxon>Betaproteobacteria</taxon>
        <taxon>Burkholderiales</taxon>
        <taxon>Oxalobacteraceae</taxon>
        <taxon>Telluria group</taxon>
        <taxon>Pseudoduganella</taxon>
    </lineage>
</organism>
<accession>A0A4P6KYQ5</accession>
<dbReference type="InterPro" id="IPR036188">
    <property type="entry name" value="FAD/NAD-bd_sf"/>
</dbReference>
<dbReference type="SUPFAM" id="SSF51905">
    <property type="entry name" value="FAD/NAD(P)-binding domain"/>
    <property type="match status" value="1"/>
</dbReference>
<feature type="domain" description="Amine oxidase" evidence="1">
    <location>
        <begin position="15"/>
        <end position="364"/>
    </location>
</feature>
<dbReference type="KEGG" id="plue:EWM63_14280"/>
<dbReference type="AlphaFoldDB" id="A0A4P6KYQ5"/>
<keyword evidence="3" id="KW-1185">Reference proteome</keyword>
<protein>
    <submittedName>
        <fullName evidence="2">FAD-dependent oxidoreductase</fullName>
    </submittedName>
</protein>
<name>A0A4P6KYQ5_9BURK</name>
<dbReference type="Pfam" id="PF01593">
    <property type="entry name" value="Amino_oxidase"/>
    <property type="match status" value="1"/>
</dbReference>
<dbReference type="PANTHER" id="PTHR42923">
    <property type="entry name" value="PROTOPORPHYRINOGEN OXIDASE"/>
    <property type="match status" value="1"/>
</dbReference>
<dbReference type="InterPro" id="IPR002937">
    <property type="entry name" value="Amino_oxidase"/>
</dbReference>